<keyword evidence="4" id="KW-0479">Metal-binding</keyword>
<evidence type="ECO:0000313" key="9">
    <source>
        <dbReference type="Proteomes" id="UP000237682"/>
    </source>
</evidence>
<comment type="subcellular location">
    <subcellularLocation>
        <location evidence="1">Cytoplasm</location>
    </subcellularLocation>
</comment>
<dbReference type="EMBL" id="PUEJ01000006">
    <property type="protein sequence ID" value="PRH86092.1"/>
    <property type="molecule type" value="Genomic_DNA"/>
</dbReference>
<dbReference type="Pfam" id="PF25045">
    <property type="entry name" value="vWA_Ro60"/>
    <property type="match status" value="1"/>
</dbReference>
<organism evidence="8 9">
    <name type="scientific">Labrys okinawensis</name>
    <dbReference type="NCBI Taxonomy" id="346911"/>
    <lineage>
        <taxon>Bacteria</taxon>
        <taxon>Pseudomonadati</taxon>
        <taxon>Pseudomonadota</taxon>
        <taxon>Alphaproteobacteria</taxon>
        <taxon>Hyphomicrobiales</taxon>
        <taxon>Xanthobacteraceae</taxon>
        <taxon>Labrys</taxon>
    </lineage>
</organism>
<evidence type="ECO:0000256" key="1">
    <source>
        <dbReference type="ARBA" id="ARBA00004496"/>
    </source>
</evidence>
<keyword evidence="9" id="KW-1185">Reference proteome</keyword>
<evidence type="ECO:0000259" key="7">
    <source>
        <dbReference type="PROSITE" id="PS50988"/>
    </source>
</evidence>
<dbReference type="InterPro" id="IPR008858">
    <property type="entry name" value="TROVE_dom"/>
</dbReference>
<keyword evidence="5" id="KW-0694">RNA-binding</keyword>
<accession>A0A2S9Q9S3</accession>
<dbReference type="GO" id="GO:0003723">
    <property type="term" value="F:RNA binding"/>
    <property type="evidence" value="ECO:0007669"/>
    <property type="project" value="UniProtKB-KW"/>
</dbReference>
<evidence type="ECO:0000313" key="8">
    <source>
        <dbReference type="EMBL" id="PRH86092.1"/>
    </source>
</evidence>
<dbReference type="SUPFAM" id="SSF53300">
    <property type="entry name" value="vWA-like"/>
    <property type="match status" value="1"/>
</dbReference>
<keyword evidence="3" id="KW-0963">Cytoplasm</keyword>
<dbReference type="InterPro" id="IPR036465">
    <property type="entry name" value="vWFA_dom_sf"/>
</dbReference>
<dbReference type="Proteomes" id="UP000237682">
    <property type="component" value="Unassembled WGS sequence"/>
</dbReference>
<evidence type="ECO:0000256" key="3">
    <source>
        <dbReference type="ARBA" id="ARBA00022490"/>
    </source>
</evidence>
<dbReference type="InterPro" id="IPR037214">
    <property type="entry name" value="TROVE_dom_sf"/>
</dbReference>
<sequence length="518" mass="56313">MANKSLFASLVGKMLPKAEAANKHGAPAYEFTPRHALAQLAVTGTLNHTFYASATAQLDETLKAVCEVESAFIAKAAIYARQRGHMKDMPALLLAYLSMLQTGDFAKAFPRVVDNGKMLRNFVQVMRSGAVGRKSLGTRPKKLVQAWLETASDIEIMRASVGNAPSLADVIKMVHPKPADKAREALYAWLIGRPYEVMALPAIARSFEAFKQDPSLPVPAVPFQMLTALPLTRDHWAAIADKAGWQMLRMNLATFARHGVFEVEGFAENLAGRLADREAIKRARVFPYQLLMAYAQAGQDIPPVVREALHDAMEIAVANVPAIEGRVVVCPDVSGSMSSPVTGYRPGATTQVRCIDVAGLVAASVLRANPSARVIPFEQSVVRVDLEPRDTVMTNARKLASIGGGGTNCSAPLEKLANERAKVDLVIFVSDNQSWVDARRGGEATQMMKQWERVKTSNPDAKLVCLDIQPYTTTQAQERADVLNIGGFSDAVFDTIAAFTKGEMGAEHWVGEIEKIEL</sequence>
<evidence type="ECO:0000256" key="5">
    <source>
        <dbReference type="ARBA" id="ARBA00022884"/>
    </source>
</evidence>
<evidence type="ECO:0000256" key="4">
    <source>
        <dbReference type="ARBA" id="ARBA00022723"/>
    </source>
</evidence>
<comment type="caution">
    <text evidence="8">The sequence shown here is derived from an EMBL/GenBank/DDBJ whole genome shotgun (WGS) entry which is preliminary data.</text>
</comment>
<dbReference type="GO" id="GO:0046872">
    <property type="term" value="F:metal ion binding"/>
    <property type="evidence" value="ECO:0007669"/>
    <property type="project" value="UniProtKB-KW"/>
</dbReference>
<proteinExistence type="inferred from homology"/>
<dbReference type="GO" id="GO:1990904">
    <property type="term" value="C:ribonucleoprotein complex"/>
    <property type="evidence" value="ECO:0007669"/>
    <property type="project" value="UniProtKB-KW"/>
</dbReference>
<gene>
    <name evidence="8" type="ORF">C5L14_17725</name>
</gene>
<dbReference type="OrthoDB" id="208855at2"/>
<reference evidence="8 9" key="1">
    <citation type="submission" date="2018-02" db="EMBL/GenBank/DDBJ databases">
        <title>Whole genome sequencing of endophytic bacterium.</title>
        <authorList>
            <person name="Eedara R."/>
            <person name="Podile A.R."/>
        </authorList>
    </citation>
    <scope>NUCLEOTIDE SEQUENCE [LARGE SCALE GENOMIC DNA]</scope>
    <source>
        <strain evidence="8 9">RP1T</strain>
    </source>
</reference>
<feature type="domain" description="TROVE" evidence="7">
    <location>
        <begin position="20"/>
        <end position="325"/>
    </location>
</feature>
<dbReference type="SUPFAM" id="SSF140864">
    <property type="entry name" value="TROVE domain-like"/>
    <property type="match status" value="1"/>
</dbReference>
<dbReference type="GO" id="GO:0005737">
    <property type="term" value="C:cytoplasm"/>
    <property type="evidence" value="ECO:0007669"/>
    <property type="project" value="UniProtKB-SubCell"/>
</dbReference>
<dbReference type="RefSeq" id="WP_105863390.1">
    <property type="nucleotide sequence ID" value="NZ_PUEJ01000006.1"/>
</dbReference>
<dbReference type="Gene3D" id="3.40.50.410">
    <property type="entry name" value="von Willebrand factor, type A domain"/>
    <property type="match status" value="1"/>
</dbReference>
<name>A0A2S9Q9S3_9HYPH</name>
<dbReference type="PANTHER" id="PTHR14202">
    <property type="entry name" value="60 KDA RIBONUCLEOPROTEIN SSA/RO"/>
    <property type="match status" value="1"/>
</dbReference>
<dbReference type="AlphaFoldDB" id="A0A2S9Q9S3"/>
<keyword evidence="6" id="KW-0687">Ribonucleoprotein</keyword>
<evidence type="ECO:0000256" key="6">
    <source>
        <dbReference type="ARBA" id="ARBA00023274"/>
    </source>
</evidence>
<dbReference type="PANTHER" id="PTHR14202:SF0">
    <property type="entry name" value="RNA-BINDING PROTEIN RO60"/>
    <property type="match status" value="1"/>
</dbReference>
<protein>
    <submittedName>
        <fullName evidence="8">RNA-binding protein</fullName>
    </submittedName>
</protein>
<evidence type="ECO:0000256" key="2">
    <source>
        <dbReference type="ARBA" id="ARBA00007814"/>
    </source>
</evidence>
<dbReference type="InterPro" id="IPR040322">
    <property type="entry name" value="TROVE2"/>
</dbReference>
<dbReference type="PROSITE" id="PS50988">
    <property type="entry name" value="TROVE"/>
    <property type="match status" value="1"/>
</dbReference>
<comment type="similarity">
    <text evidence="2">Belongs to the Ro 60 kDa family.</text>
</comment>
<dbReference type="InterPro" id="IPR056800">
    <property type="entry name" value="vWA_Ro60"/>
</dbReference>